<dbReference type="AlphaFoldDB" id="A0A9J6HDN4"/>
<dbReference type="Proteomes" id="UP000821853">
    <property type="component" value="Unassembled WGS sequence"/>
</dbReference>
<dbReference type="VEuPathDB" id="VectorBase:HLOH_046071"/>
<name>A0A9J6HDN4_HAELO</name>
<reference evidence="1 2" key="1">
    <citation type="journal article" date="2020" name="Cell">
        <title>Large-Scale Comparative Analyses of Tick Genomes Elucidate Their Genetic Diversity and Vector Capacities.</title>
        <authorList>
            <consortium name="Tick Genome and Microbiome Consortium (TIGMIC)"/>
            <person name="Jia N."/>
            <person name="Wang J."/>
            <person name="Shi W."/>
            <person name="Du L."/>
            <person name="Sun Y."/>
            <person name="Zhan W."/>
            <person name="Jiang J.F."/>
            <person name="Wang Q."/>
            <person name="Zhang B."/>
            <person name="Ji P."/>
            <person name="Bell-Sakyi L."/>
            <person name="Cui X.M."/>
            <person name="Yuan T.T."/>
            <person name="Jiang B.G."/>
            <person name="Yang W.F."/>
            <person name="Lam T.T."/>
            <person name="Chang Q.C."/>
            <person name="Ding S.J."/>
            <person name="Wang X.J."/>
            <person name="Zhu J.G."/>
            <person name="Ruan X.D."/>
            <person name="Zhao L."/>
            <person name="Wei J.T."/>
            <person name="Ye R.Z."/>
            <person name="Que T.C."/>
            <person name="Du C.H."/>
            <person name="Zhou Y.H."/>
            <person name="Cheng J.X."/>
            <person name="Dai P.F."/>
            <person name="Guo W.B."/>
            <person name="Han X.H."/>
            <person name="Huang E.J."/>
            <person name="Li L.F."/>
            <person name="Wei W."/>
            <person name="Gao Y.C."/>
            <person name="Liu J.Z."/>
            <person name="Shao H.Z."/>
            <person name="Wang X."/>
            <person name="Wang C.C."/>
            <person name="Yang T.C."/>
            <person name="Huo Q.B."/>
            <person name="Li W."/>
            <person name="Chen H.Y."/>
            <person name="Chen S.E."/>
            <person name="Zhou L.G."/>
            <person name="Ni X.B."/>
            <person name="Tian J.H."/>
            <person name="Sheng Y."/>
            <person name="Liu T."/>
            <person name="Pan Y.S."/>
            <person name="Xia L.Y."/>
            <person name="Li J."/>
            <person name="Zhao F."/>
            <person name="Cao W.C."/>
        </authorList>
    </citation>
    <scope>NUCLEOTIDE SEQUENCE [LARGE SCALE GENOMIC DNA]</scope>
    <source>
        <strain evidence="1">HaeL-2018</strain>
    </source>
</reference>
<evidence type="ECO:0000313" key="1">
    <source>
        <dbReference type="EMBL" id="KAH9385000.1"/>
    </source>
</evidence>
<protein>
    <submittedName>
        <fullName evidence="1">Uncharacterized protein</fullName>
    </submittedName>
</protein>
<sequence length="100" mass="11452">MVRDQQDVIAKLTKQLEEILNTGHRKPTKTSGVLEKVLRRASYTISRDTDDVDTITRSLVNNRNPTILQARRLGNSRSVIIALEGGIVPYYVYYRGNEYK</sequence>
<keyword evidence="2" id="KW-1185">Reference proteome</keyword>
<evidence type="ECO:0000313" key="2">
    <source>
        <dbReference type="Proteomes" id="UP000821853"/>
    </source>
</evidence>
<proteinExistence type="predicted"/>
<accession>A0A9J6HDN4</accession>
<gene>
    <name evidence="1" type="ORF">HPB48_027036</name>
</gene>
<organism evidence="1 2">
    <name type="scientific">Haemaphysalis longicornis</name>
    <name type="common">Bush tick</name>
    <dbReference type="NCBI Taxonomy" id="44386"/>
    <lineage>
        <taxon>Eukaryota</taxon>
        <taxon>Metazoa</taxon>
        <taxon>Ecdysozoa</taxon>
        <taxon>Arthropoda</taxon>
        <taxon>Chelicerata</taxon>
        <taxon>Arachnida</taxon>
        <taxon>Acari</taxon>
        <taxon>Parasitiformes</taxon>
        <taxon>Ixodida</taxon>
        <taxon>Ixodoidea</taxon>
        <taxon>Ixodidae</taxon>
        <taxon>Haemaphysalinae</taxon>
        <taxon>Haemaphysalis</taxon>
    </lineage>
</organism>
<comment type="caution">
    <text evidence="1">The sequence shown here is derived from an EMBL/GenBank/DDBJ whole genome shotgun (WGS) entry which is preliminary data.</text>
</comment>
<dbReference type="EMBL" id="JABSTR010003634">
    <property type="protein sequence ID" value="KAH9385000.1"/>
    <property type="molecule type" value="Genomic_DNA"/>
</dbReference>